<name>A0A106BHQ7_THIDE</name>
<accession>A0A106BHQ7</accession>
<dbReference type="AlphaFoldDB" id="A0A106BHQ7"/>
<proteinExistence type="predicted"/>
<gene>
    <name evidence="2" type="ORF">ABW22_15380</name>
</gene>
<feature type="region of interest" description="Disordered" evidence="1">
    <location>
        <begin position="211"/>
        <end position="236"/>
    </location>
</feature>
<dbReference type="Proteomes" id="UP000064243">
    <property type="component" value="Unassembled WGS sequence"/>
</dbReference>
<dbReference type="RefSeq" id="WP_059758846.1">
    <property type="nucleotide sequence ID" value="NZ_LDUG01000053.1"/>
</dbReference>
<reference evidence="2 3" key="1">
    <citation type="journal article" date="2015" name="Appl. Environ. Microbiol.">
        <title>Aerobic and Anaerobic Thiosulfate Oxidation by a Cold-Adapted, Subglacial Chemoautotroph.</title>
        <authorList>
            <person name="Harrold Z.R."/>
            <person name="Skidmore M.L."/>
            <person name="Hamilton T.L."/>
            <person name="Desch L."/>
            <person name="Amada K."/>
            <person name="van Gelder W."/>
            <person name="Glover K."/>
            <person name="Roden E.E."/>
            <person name="Boyd E.S."/>
        </authorList>
    </citation>
    <scope>NUCLEOTIDE SEQUENCE [LARGE SCALE GENOMIC DNA]</scope>
    <source>
        <strain evidence="2 3">RG</strain>
    </source>
</reference>
<dbReference type="EMBL" id="LDUG01000053">
    <property type="protein sequence ID" value="KVW92752.1"/>
    <property type="molecule type" value="Genomic_DNA"/>
</dbReference>
<comment type="caution">
    <text evidence="2">The sequence shown here is derived from an EMBL/GenBank/DDBJ whole genome shotgun (WGS) entry which is preliminary data.</text>
</comment>
<evidence type="ECO:0000256" key="1">
    <source>
        <dbReference type="SAM" id="MobiDB-lite"/>
    </source>
</evidence>
<evidence type="ECO:0000313" key="3">
    <source>
        <dbReference type="Proteomes" id="UP000064243"/>
    </source>
</evidence>
<sequence length="236" mass="25192">MNTAVIKSSKLTRLSGALVLATAAMLALPGCVGVVHMLKADMDPVAGKVYRFKLYDIGGYYDEAGYEKSDTGLTLYKTAQLGFKVFGGAATLEQAAPYRWTVPGSDGAWEGVNAFNNGPIGKMGAFVNEGVPLLKAGDLVDVYVPAALTLKDRKGLTVIRLVCMAEDKACIKREKGNHRKAYGWVVQPKGQFDERLLNVTPHMDLTGHWLPGKEPKRPVLPAGATGAAPKASGWGS</sequence>
<protein>
    <submittedName>
        <fullName evidence="2">Uncharacterized protein</fullName>
    </submittedName>
</protein>
<dbReference type="PATRIC" id="fig|36861.3.peg.2926"/>
<organism evidence="2 3">
    <name type="scientific">Thiobacillus denitrificans</name>
    <dbReference type="NCBI Taxonomy" id="36861"/>
    <lineage>
        <taxon>Bacteria</taxon>
        <taxon>Pseudomonadati</taxon>
        <taxon>Pseudomonadota</taxon>
        <taxon>Betaproteobacteria</taxon>
        <taxon>Nitrosomonadales</taxon>
        <taxon>Thiobacillaceae</taxon>
        <taxon>Thiobacillus</taxon>
    </lineage>
</organism>
<evidence type="ECO:0000313" key="2">
    <source>
        <dbReference type="EMBL" id="KVW92752.1"/>
    </source>
</evidence>
<keyword evidence="3" id="KW-1185">Reference proteome</keyword>